<gene>
    <name evidence="2" type="ORF">CXG81DRAFT_21498</name>
</gene>
<keyword evidence="3" id="KW-1185">Reference proteome</keyword>
<dbReference type="AlphaFoldDB" id="A0A4P9WZZ8"/>
<evidence type="ECO:0000313" key="2">
    <source>
        <dbReference type="EMBL" id="RKO98252.1"/>
    </source>
</evidence>
<protein>
    <submittedName>
        <fullName evidence="2">Uncharacterized protein</fullName>
    </submittedName>
</protein>
<sequence>MPCFVGSTRHDGRRDGLRLVLLAMLACFMTLHGADSISLPILSDFKVPEAISSLFSSPSFDPDAANRFSAPKLPVYRESEAEFIGFSPRETNSDVAHVPSLTLPSVSLTDYVLPPLPSFPLHSLLKGGIPAPLVVGWKSLGIENQPIENKAGQVWAIAETWHLQPHLVDYLMHNPRVTSAKMAYIVRHAFTTGGYCLEGFLMLRHVLHETYSFWNGRDTGIELYAAWHTLYMQLDILLLNNALYHHYDNISSVWGGDKYLHLKESWLNNFEKLLAAIQKCQSSPGLKEKYELIKRIPPFAYILGGVDGGFLVTFLQDAVRPEVLGQLMVTIESGKLGGVLEFGRAIYEHIESIEGVPTPPTESDSEITIQHVLAQIASLCRMGIMSLEADPSKWDLGSWFSPEPALKKSETGLDEFHIGGLRFKRESLMAHTIKCYCRLDFLVRGSRPTFPENSMPLYDREFESRFQSNPDETVESIPAWLRLFETDIRALAAQGKPLATNAPYIPIKFEAVGPRREDLPKYHPRLDDPDRDSAENDFLQVTEGDSVNLPDFWRQPAGPATTENHERGPPPPYNAEEGPMRHDA</sequence>
<reference evidence="3" key="1">
    <citation type="journal article" date="2018" name="Nat. Microbiol.">
        <title>Leveraging single-cell genomics to expand the fungal tree of life.</title>
        <authorList>
            <person name="Ahrendt S.R."/>
            <person name="Quandt C.A."/>
            <person name="Ciobanu D."/>
            <person name="Clum A."/>
            <person name="Salamov A."/>
            <person name="Andreopoulos B."/>
            <person name="Cheng J.F."/>
            <person name="Woyke T."/>
            <person name="Pelin A."/>
            <person name="Henrissat B."/>
            <person name="Reynolds N.K."/>
            <person name="Benny G.L."/>
            <person name="Smith M.E."/>
            <person name="James T.Y."/>
            <person name="Grigoriev I.V."/>
        </authorList>
    </citation>
    <scope>NUCLEOTIDE SEQUENCE [LARGE SCALE GENOMIC DNA]</scope>
    <source>
        <strain evidence="3">ATCC 52028</strain>
    </source>
</reference>
<dbReference type="Proteomes" id="UP000274922">
    <property type="component" value="Unassembled WGS sequence"/>
</dbReference>
<dbReference type="EMBL" id="ML014552">
    <property type="protein sequence ID" value="RKO98252.1"/>
    <property type="molecule type" value="Genomic_DNA"/>
</dbReference>
<organism evidence="2 3">
    <name type="scientific">Caulochytrium protostelioides</name>
    <dbReference type="NCBI Taxonomy" id="1555241"/>
    <lineage>
        <taxon>Eukaryota</taxon>
        <taxon>Fungi</taxon>
        <taxon>Fungi incertae sedis</taxon>
        <taxon>Chytridiomycota</taxon>
        <taxon>Chytridiomycota incertae sedis</taxon>
        <taxon>Chytridiomycetes</taxon>
        <taxon>Caulochytriales</taxon>
        <taxon>Caulochytriaceae</taxon>
        <taxon>Caulochytrium</taxon>
    </lineage>
</organism>
<name>A0A4P9WZZ8_9FUNG</name>
<feature type="region of interest" description="Disordered" evidence="1">
    <location>
        <begin position="541"/>
        <end position="584"/>
    </location>
</feature>
<proteinExistence type="predicted"/>
<evidence type="ECO:0000313" key="3">
    <source>
        <dbReference type="Proteomes" id="UP000274922"/>
    </source>
</evidence>
<accession>A0A4P9WZZ8</accession>
<evidence type="ECO:0000256" key="1">
    <source>
        <dbReference type="SAM" id="MobiDB-lite"/>
    </source>
</evidence>